<dbReference type="Proteomes" id="UP000515756">
    <property type="component" value="Chromosome"/>
</dbReference>
<sequence length="373" mass="40666">MDHFRLKLVAVLVGLTLTAPASAALTVPFVDGRTGTIETLNRVVDGRASALVRWTDSLGNVRRSAVALRPVAAQGGALATRILGGRLVASASIALLLAEAMRGSLTQLWPEVQVENGVAIRPSTMPAWQLCEGNLVSVADAGGAKHSAYAYLPCYSWGSAPTRLVLRLPPAYPWNPDPAWLHQYGVGSDQQRDAWYVEASNPVVSVRGMREIIRPQPEKQLQMPSVSTQLTPEELTQGLMTPEVIGPLAINDALPAELWEPLRVEDLEQDPETTQPGEGETELPSDTSMGDVDRSVIDVRTWFTPDSWGWLPRSCSLPGPVTPIDRWPEWKVDFSQYERDFCPLISTYVVPASDLTAILIFLSIVLRVRTGGA</sequence>
<dbReference type="RefSeq" id="WP_182934859.1">
    <property type="nucleotide sequence ID" value="NZ_AP021927.1"/>
</dbReference>
<keyword evidence="2" id="KW-0812">Transmembrane</keyword>
<feature type="region of interest" description="Disordered" evidence="1">
    <location>
        <begin position="268"/>
        <end position="290"/>
    </location>
</feature>
<feature type="transmembrane region" description="Helical" evidence="2">
    <location>
        <begin position="348"/>
        <end position="368"/>
    </location>
</feature>
<keyword evidence="2" id="KW-1133">Transmembrane helix</keyword>
<keyword evidence="2" id="KW-0472">Membrane</keyword>
<keyword evidence="3" id="KW-0732">Signal</keyword>
<evidence type="ECO:0000256" key="3">
    <source>
        <dbReference type="SAM" id="SignalP"/>
    </source>
</evidence>
<evidence type="ECO:0000313" key="5">
    <source>
        <dbReference type="Proteomes" id="UP000515756"/>
    </source>
</evidence>
<evidence type="ECO:0000256" key="1">
    <source>
        <dbReference type="SAM" id="MobiDB-lite"/>
    </source>
</evidence>
<proteinExistence type="predicted"/>
<evidence type="ECO:0000313" key="4">
    <source>
        <dbReference type="EMBL" id="BBQ30635.1"/>
    </source>
</evidence>
<protein>
    <submittedName>
        <fullName evidence="4">Uncharacterized protein</fullName>
    </submittedName>
</protein>
<evidence type="ECO:0000256" key="2">
    <source>
        <dbReference type="SAM" id="Phobius"/>
    </source>
</evidence>
<accession>A0A6S4TNH1</accession>
<name>A0A6S4TNH1_AERCA</name>
<dbReference type="EMBL" id="AP021927">
    <property type="protein sequence ID" value="BBQ30635.1"/>
    <property type="molecule type" value="Genomic_DNA"/>
</dbReference>
<feature type="chain" id="PRO_5027670942" evidence="3">
    <location>
        <begin position="24"/>
        <end position="373"/>
    </location>
</feature>
<feature type="signal peptide" evidence="3">
    <location>
        <begin position="1"/>
        <end position="23"/>
    </location>
</feature>
<gene>
    <name evidence="4" type="ORF">WP2W18E01_22170</name>
</gene>
<reference evidence="4 5" key="1">
    <citation type="submission" date="2019-12" db="EMBL/GenBank/DDBJ databases">
        <title>complete genome sequences of Aeromonas caviae str. WP2-W18-ESBL-01 isolated from wastewater treatment plant effluent.</title>
        <authorList>
            <person name="Sekizuka T."/>
            <person name="Itokawa K."/>
            <person name="Yatsu K."/>
            <person name="Inamine Y."/>
            <person name="Kuroda M."/>
        </authorList>
    </citation>
    <scope>NUCLEOTIDE SEQUENCE [LARGE SCALE GENOMIC DNA]</scope>
    <source>
        <strain evidence="4 5">WP2-W18-ESBL-01</strain>
    </source>
</reference>
<organism evidence="4 5">
    <name type="scientific">Aeromonas caviae</name>
    <name type="common">Aeromonas punctata</name>
    <dbReference type="NCBI Taxonomy" id="648"/>
    <lineage>
        <taxon>Bacteria</taxon>
        <taxon>Pseudomonadati</taxon>
        <taxon>Pseudomonadota</taxon>
        <taxon>Gammaproteobacteria</taxon>
        <taxon>Aeromonadales</taxon>
        <taxon>Aeromonadaceae</taxon>
        <taxon>Aeromonas</taxon>
    </lineage>
</organism>
<dbReference type="AlphaFoldDB" id="A0A6S4TNH1"/>